<comment type="caution">
    <text evidence="1">The sequence shown here is derived from an EMBL/GenBank/DDBJ whole genome shotgun (WGS) entry which is preliminary data.</text>
</comment>
<dbReference type="VEuPathDB" id="VectorBase:HLOH_042784"/>
<name>A0A9J6FT75_HAELO</name>
<gene>
    <name evidence="1" type="ORF">HPB48_016275</name>
</gene>
<protein>
    <submittedName>
        <fullName evidence="1">Uncharacterized protein</fullName>
    </submittedName>
</protein>
<dbReference type="AlphaFoldDB" id="A0A9J6FT75"/>
<dbReference type="Proteomes" id="UP000821853">
    <property type="component" value="Unassembled WGS sequence"/>
</dbReference>
<sequence>MRRKTDFIERFQLIQKRNTPSIIALQEVDGPLVGIPSYEGYAPHCDPPQPVKAAMFIHRGFAHVELEAQP</sequence>
<dbReference type="EMBL" id="JABSTR010000003">
    <property type="protein sequence ID" value="KAH9365497.1"/>
    <property type="molecule type" value="Genomic_DNA"/>
</dbReference>
<accession>A0A9J6FT75</accession>
<proteinExistence type="predicted"/>
<reference evidence="1 2" key="1">
    <citation type="journal article" date="2020" name="Cell">
        <title>Large-Scale Comparative Analyses of Tick Genomes Elucidate Their Genetic Diversity and Vector Capacities.</title>
        <authorList>
            <consortium name="Tick Genome and Microbiome Consortium (TIGMIC)"/>
            <person name="Jia N."/>
            <person name="Wang J."/>
            <person name="Shi W."/>
            <person name="Du L."/>
            <person name="Sun Y."/>
            <person name="Zhan W."/>
            <person name="Jiang J.F."/>
            <person name="Wang Q."/>
            <person name="Zhang B."/>
            <person name="Ji P."/>
            <person name="Bell-Sakyi L."/>
            <person name="Cui X.M."/>
            <person name="Yuan T.T."/>
            <person name="Jiang B.G."/>
            <person name="Yang W.F."/>
            <person name="Lam T.T."/>
            <person name="Chang Q.C."/>
            <person name="Ding S.J."/>
            <person name="Wang X.J."/>
            <person name="Zhu J.G."/>
            <person name="Ruan X.D."/>
            <person name="Zhao L."/>
            <person name="Wei J.T."/>
            <person name="Ye R.Z."/>
            <person name="Que T.C."/>
            <person name="Du C.H."/>
            <person name="Zhou Y.H."/>
            <person name="Cheng J.X."/>
            <person name="Dai P.F."/>
            <person name="Guo W.B."/>
            <person name="Han X.H."/>
            <person name="Huang E.J."/>
            <person name="Li L.F."/>
            <person name="Wei W."/>
            <person name="Gao Y.C."/>
            <person name="Liu J.Z."/>
            <person name="Shao H.Z."/>
            <person name="Wang X."/>
            <person name="Wang C.C."/>
            <person name="Yang T.C."/>
            <person name="Huo Q.B."/>
            <person name="Li W."/>
            <person name="Chen H.Y."/>
            <person name="Chen S.E."/>
            <person name="Zhou L.G."/>
            <person name="Ni X.B."/>
            <person name="Tian J.H."/>
            <person name="Sheng Y."/>
            <person name="Liu T."/>
            <person name="Pan Y.S."/>
            <person name="Xia L.Y."/>
            <person name="Li J."/>
            <person name="Zhao F."/>
            <person name="Cao W.C."/>
        </authorList>
    </citation>
    <scope>NUCLEOTIDE SEQUENCE [LARGE SCALE GENOMIC DNA]</scope>
    <source>
        <strain evidence="1">HaeL-2018</strain>
    </source>
</reference>
<evidence type="ECO:0000313" key="2">
    <source>
        <dbReference type="Proteomes" id="UP000821853"/>
    </source>
</evidence>
<keyword evidence="2" id="KW-1185">Reference proteome</keyword>
<evidence type="ECO:0000313" key="1">
    <source>
        <dbReference type="EMBL" id="KAH9365497.1"/>
    </source>
</evidence>
<organism evidence="1 2">
    <name type="scientific">Haemaphysalis longicornis</name>
    <name type="common">Bush tick</name>
    <dbReference type="NCBI Taxonomy" id="44386"/>
    <lineage>
        <taxon>Eukaryota</taxon>
        <taxon>Metazoa</taxon>
        <taxon>Ecdysozoa</taxon>
        <taxon>Arthropoda</taxon>
        <taxon>Chelicerata</taxon>
        <taxon>Arachnida</taxon>
        <taxon>Acari</taxon>
        <taxon>Parasitiformes</taxon>
        <taxon>Ixodida</taxon>
        <taxon>Ixodoidea</taxon>
        <taxon>Ixodidae</taxon>
        <taxon>Haemaphysalinae</taxon>
        <taxon>Haemaphysalis</taxon>
    </lineage>
</organism>